<dbReference type="GeneID" id="60420348"/>
<dbReference type="RefSeq" id="WP_196817027.1">
    <property type="nucleotide sequence ID" value="NZ_CP012850.1"/>
</dbReference>
<proteinExistence type="predicted"/>
<dbReference type="KEGG" id="taa:NMY3_00134"/>
<dbReference type="Proteomes" id="UP000058925">
    <property type="component" value="Chromosome"/>
</dbReference>
<keyword evidence="1" id="KW-1133">Transmembrane helix</keyword>
<organism evidence="2 3">
    <name type="scientific">Candidatus Nitrosocosmicus oleophilus</name>
    <dbReference type="NCBI Taxonomy" id="1353260"/>
    <lineage>
        <taxon>Archaea</taxon>
        <taxon>Nitrososphaerota</taxon>
        <taxon>Nitrososphaeria</taxon>
        <taxon>Nitrososphaerales</taxon>
        <taxon>Nitrososphaeraceae</taxon>
        <taxon>Candidatus Nitrosocosmicus</taxon>
    </lineage>
</organism>
<accession>A0A654LSL0</accession>
<feature type="transmembrane region" description="Helical" evidence="1">
    <location>
        <begin position="20"/>
        <end position="45"/>
    </location>
</feature>
<protein>
    <submittedName>
        <fullName evidence="2">Uncharacterized protein</fullName>
    </submittedName>
</protein>
<keyword evidence="1" id="KW-0812">Transmembrane</keyword>
<keyword evidence="1" id="KW-0472">Membrane</keyword>
<reference evidence="3" key="1">
    <citation type="submission" date="2015-10" db="EMBL/GenBank/DDBJ databases">
        <title>Niche specialization of a soil ammonia-oxidizing archaeon, Candidatus Nitrosocosmicus oleophilus.</title>
        <authorList>
            <person name="Jung M.-Y."/>
            <person name="Rhee S.-K."/>
        </authorList>
    </citation>
    <scope>NUCLEOTIDE SEQUENCE [LARGE SCALE GENOMIC DNA]</scope>
    <source>
        <strain evidence="3">MY3</strain>
    </source>
</reference>
<dbReference type="EMBL" id="CP012850">
    <property type="protein sequence ID" value="ALI34348.1"/>
    <property type="molecule type" value="Genomic_DNA"/>
</dbReference>
<gene>
    <name evidence="2" type="ORF">NMY3_00134</name>
</gene>
<evidence type="ECO:0000313" key="3">
    <source>
        <dbReference type="Proteomes" id="UP000058925"/>
    </source>
</evidence>
<name>A0A654LSL0_9ARCH</name>
<evidence type="ECO:0000256" key="1">
    <source>
        <dbReference type="SAM" id="Phobius"/>
    </source>
</evidence>
<sequence>MEIDEQDISSGGNDGATHYLLSFVIETCFSSTVVAFILVVMSATIHRC</sequence>
<dbReference type="AlphaFoldDB" id="A0A654LSL0"/>
<keyword evidence="3" id="KW-1185">Reference proteome</keyword>
<evidence type="ECO:0000313" key="2">
    <source>
        <dbReference type="EMBL" id="ALI34348.1"/>
    </source>
</evidence>